<dbReference type="GO" id="GO:0046983">
    <property type="term" value="F:protein dimerization activity"/>
    <property type="evidence" value="ECO:0007669"/>
    <property type="project" value="InterPro"/>
</dbReference>
<keyword evidence="3" id="KW-0238">DNA-binding</keyword>
<proteinExistence type="predicted"/>
<protein>
    <recommendedName>
        <fullName evidence="7">BHLH domain-containing protein</fullName>
    </recommendedName>
</protein>
<dbReference type="InterPro" id="IPR036638">
    <property type="entry name" value="HLH_DNA-bd_sf"/>
</dbReference>
<dbReference type="PANTHER" id="PTHR13935:SF106">
    <property type="entry name" value="ACHAETE-SCUTE COMPLEX PROTEIN T5-RELATED"/>
    <property type="match status" value="1"/>
</dbReference>
<dbReference type="AlphaFoldDB" id="A0A2C9UJB2"/>
<evidence type="ECO:0000256" key="5">
    <source>
        <dbReference type="ARBA" id="ARBA00023242"/>
    </source>
</evidence>
<dbReference type="CDD" id="cd18914">
    <property type="entry name" value="bHLH_AtORG2_like"/>
    <property type="match status" value="1"/>
</dbReference>
<dbReference type="GO" id="GO:0000981">
    <property type="term" value="F:DNA-binding transcription factor activity, RNA polymerase II-specific"/>
    <property type="evidence" value="ECO:0000318"/>
    <property type="project" value="GO_Central"/>
</dbReference>
<reference evidence="9" key="1">
    <citation type="journal article" date="2016" name="Nat. Biotechnol.">
        <title>Sequencing wild and cultivated cassava and related species reveals extensive interspecific hybridization and genetic diversity.</title>
        <authorList>
            <person name="Bredeson J.V."/>
            <person name="Lyons J.B."/>
            <person name="Prochnik S.E."/>
            <person name="Wu G.A."/>
            <person name="Ha C.M."/>
            <person name="Edsinger-Gonzales E."/>
            <person name="Grimwood J."/>
            <person name="Schmutz J."/>
            <person name="Rabbi I.Y."/>
            <person name="Egesi C."/>
            <person name="Nauluvula P."/>
            <person name="Lebot V."/>
            <person name="Ndunguru J."/>
            <person name="Mkamilo G."/>
            <person name="Bart R.S."/>
            <person name="Setter T.L."/>
            <person name="Gleadow R.M."/>
            <person name="Kulakow P."/>
            <person name="Ferguson M.E."/>
            <person name="Rounsley S."/>
            <person name="Rokhsar D.S."/>
        </authorList>
    </citation>
    <scope>NUCLEOTIDE SEQUENCE [LARGE SCALE GENOMIC DNA]</scope>
    <source>
        <strain evidence="9">cv. AM560-2</strain>
    </source>
</reference>
<dbReference type="STRING" id="3983.A0A2C9UJB2"/>
<evidence type="ECO:0000256" key="4">
    <source>
        <dbReference type="ARBA" id="ARBA00023163"/>
    </source>
</evidence>
<comment type="caution">
    <text evidence="8">The sequence shown here is derived from an EMBL/GenBank/DDBJ whole genome shotgun (WGS) entry which is preliminary data.</text>
</comment>
<keyword evidence="5" id="KW-0539">Nucleus</keyword>
<keyword evidence="2" id="KW-0805">Transcription regulation</keyword>
<dbReference type="Gramene" id="Manes.14G031500.1.v8.1">
    <property type="protein sequence ID" value="Manes.14G031500.1.v8.1.CDS"/>
    <property type="gene ID" value="Manes.14G031500.v8.1"/>
</dbReference>
<accession>A0A2C9UJB2</accession>
<organism evidence="8 9">
    <name type="scientific">Manihot esculenta</name>
    <name type="common">Cassava</name>
    <name type="synonym">Jatropha manihot</name>
    <dbReference type="NCBI Taxonomy" id="3983"/>
    <lineage>
        <taxon>Eukaryota</taxon>
        <taxon>Viridiplantae</taxon>
        <taxon>Streptophyta</taxon>
        <taxon>Embryophyta</taxon>
        <taxon>Tracheophyta</taxon>
        <taxon>Spermatophyta</taxon>
        <taxon>Magnoliopsida</taxon>
        <taxon>eudicotyledons</taxon>
        <taxon>Gunneridae</taxon>
        <taxon>Pentapetalae</taxon>
        <taxon>rosids</taxon>
        <taxon>fabids</taxon>
        <taxon>Malpighiales</taxon>
        <taxon>Euphorbiaceae</taxon>
        <taxon>Crotonoideae</taxon>
        <taxon>Manihoteae</taxon>
        <taxon>Manihot</taxon>
    </lineage>
</organism>
<dbReference type="PROSITE" id="PS50888">
    <property type="entry name" value="BHLH"/>
    <property type="match status" value="1"/>
</dbReference>
<dbReference type="GO" id="GO:0006357">
    <property type="term" value="P:regulation of transcription by RNA polymerase II"/>
    <property type="evidence" value="ECO:0000318"/>
    <property type="project" value="GO_Central"/>
</dbReference>
<sequence>MFPSHQNNELSFQISSTPYQETSVPQDMILILQGHTTADGIDPCNENKKRKDQQRIPCFSRKKDEKSAEISTKKIMHRDFERRRRQDMTTLYTSLRNLLPLEYIKGKRAISDQIHQAEKYIKDLQKKIKQLSLYRDEMKNSSNLRALGHEAEGERINSFAPTSVVVRSSFLGVEIVISSGGLGKQVFHLSRVLELLREEGLDVVCFTSAKVNQRVIHTIQSEVSYMTCIDISELQNKLIEAMPSTSTENPN</sequence>
<dbReference type="PANTHER" id="PTHR13935">
    <property type="entry name" value="ACHAETE-SCUTE TRANSCRIPTION FACTOR-RELATED"/>
    <property type="match status" value="1"/>
</dbReference>
<dbReference type="SMR" id="A0A2C9UJB2"/>
<dbReference type="InterPro" id="IPR015660">
    <property type="entry name" value="MASH1/Ascl1a-like"/>
</dbReference>
<dbReference type="GO" id="GO:0090575">
    <property type="term" value="C:RNA polymerase II transcription regulator complex"/>
    <property type="evidence" value="ECO:0000318"/>
    <property type="project" value="GO_Central"/>
</dbReference>
<name>A0A2C9UJB2_MANES</name>
<evidence type="ECO:0000256" key="1">
    <source>
        <dbReference type="ARBA" id="ARBA00004123"/>
    </source>
</evidence>
<evidence type="ECO:0000313" key="8">
    <source>
        <dbReference type="EMBL" id="OAY30445.1"/>
    </source>
</evidence>
<evidence type="ECO:0000256" key="2">
    <source>
        <dbReference type="ARBA" id="ARBA00023015"/>
    </source>
</evidence>
<dbReference type="Proteomes" id="UP000091857">
    <property type="component" value="Chromosome 14"/>
</dbReference>
<comment type="subcellular location">
    <subcellularLocation>
        <location evidence="1">Nucleus</location>
    </subcellularLocation>
</comment>
<keyword evidence="6" id="KW-0175">Coiled coil</keyword>
<evidence type="ECO:0000259" key="7">
    <source>
        <dbReference type="PROSITE" id="PS50888"/>
    </source>
</evidence>
<evidence type="ECO:0000313" key="9">
    <source>
        <dbReference type="Proteomes" id="UP000091857"/>
    </source>
</evidence>
<dbReference type="Pfam" id="PF00010">
    <property type="entry name" value="HLH"/>
    <property type="match status" value="1"/>
</dbReference>
<evidence type="ECO:0000256" key="3">
    <source>
        <dbReference type="ARBA" id="ARBA00023125"/>
    </source>
</evidence>
<dbReference type="InterPro" id="IPR011598">
    <property type="entry name" value="bHLH_dom"/>
</dbReference>
<feature type="domain" description="BHLH" evidence="7">
    <location>
        <begin position="72"/>
        <end position="124"/>
    </location>
</feature>
<dbReference type="SUPFAM" id="SSF47459">
    <property type="entry name" value="HLH, helix-loop-helix DNA-binding domain"/>
    <property type="match status" value="1"/>
</dbReference>
<keyword evidence="4" id="KW-0804">Transcription</keyword>
<dbReference type="Gene3D" id="4.10.280.10">
    <property type="entry name" value="Helix-loop-helix DNA-binding domain"/>
    <property type="match status" value="1"/>
</dbReference>
<keyword evidence="9" id="KW-1185">Reference proteome</keyword>
<feature type="coiled-coil region" evidence="6">
    <location>
        <begin position="107"/>
        <end position="141"/>
    </location>
</feature>
<dbReference type="GO" id="GO:0000977">
    <property type="term" value="F:RNA polymerase II transcription regulatory region sequence-specific DNA binding"/>
    <property type="evidence" value="ECO:0000318"/>
    <property type="project" value="GO_Central"/>
</dbReference>
<evidence type="ECO:0000256" key="6">
    <source>
        <dbReference type="SAM" id="Coils"/>
    </source>
</evidence>
<dbReference type="EMBL" id="CM004400">
    <property type="protein sequence ID" value="OAY30445.1"/>
    <property type="molecule type" value="Genomic_DNA"/>
</dbReference>
<gene>
    <name evidence="8" type="ORF">MANES_14G031500v8</name>
</gene>